<reference evidence="1" key="1">
    <citation type="submission" date="2022-12" db="EMBL/GenBank/DDBJ databases">
        <title>Jiella pelagia sp. nov., isolated from phosphonate enriched culture of Northwest Pacific surface seawater.</title>
        <authorList>
            <person name="Shin D.Y."/>
            <person name="Hwang C.Y."/>
        </authorList>
    </citation>
    <scope>NUCLEOTIDE SEQUENCE</scope>
    <source>
        <strain evidence="1">HL-NP1</strain>
    </source>
</reference>
<dbReference type="RefSeq" id="WP_268881166.1">
    <property type="nucleotide sequence ID" value="NZ_CP114029.1"/>
</dbReference>
<name>A0ABY7BYC4_9HYPH</name>
<sequence length="183" mass="20745">MIEAVRRQVESAHTGVSKIDFDIGLLSEISSADPSMAWRYWLRHHCRCVAGEDLAEGILLFRPSRTLALAVNGDFEQVLRKYRNALLSAQSQEAALRLIREASRKLIRSTNVLRSEADLGWPESLEEYAVNFENLFPMHGDELNYFLEQAQKPEADPASFACRMQTFVGWMVGAVRDQSLRGN</sequence>
<gene>
    <name evidence="1" type="ORF">OH818_26350</name>
</gene>
<accession>A0ABY7BYC4</accession>
<dbReference type="Proteomes" id="UP001164020">
    <property type="component" value="Chromosome"/>
</dbReference>
<keyword evidence="2" id="KW-1185">Reference proteome</keyword>
<dbReference type="EMBL" id="CP114029">
    <property type="protein sequence ID" value="WAP68733.1"/>
    <property type="molecule type" value="Genomic_DNA"/>
</dbReference>
<organism evidence="1 2">
    <name type="scientific">Jiella pelagia</name>
    <dbReference type="NCBI Taxonomy" id="2986949"/>
    <lineage>
        <taxon>Bacteria</taxon>
        <taxon>Pseudomonadati</taxon>
        <taxon>Pseudomonadota</taxon>
        <taxon>Alphaproteobacteria</taxon>
        <taxon>Hyphomicrobiales</taxon>
        <taxon>Aurantimonadaceae</taxon>
        <taxon>Jiella</taxon>
    </lineage>
</organism>
<evidence type="ECO:0000313" key="1">
    <source>
        <dbReference type="EMBL" id="WAP68733.1"/>
    </source>
</evidence>
<proteinExistence type="predicted"/>
<protein>
    <submittedName>
        <fullName evidence="1">Uncharacterized protein</fullName>
    </submittedName>
</protein>
<evidence type="ECO:0000313" key="2">
    <source>
        <dbReference type="Proteomes" id="UP001164020"/>
    </source>
</evidence>